<evidence type="ECO:0000256" key="1">
    <source>
        <dbReference type="SAM" id="MobiDB-lite"/>
    </source>
</evidence>
<evidence type="ECO:0000313" key="2">
    <source>
        <dbReference type="EMBL" id="ACN27149.1"/>
    </source>
</evidence>
<feature type="region of interest" description="Disordered" evidence="1">
    <location>
        <begin position="36"/>
        <end position="88"/>
    </location>
</feature>
<proteinExistence type="evidence at transcript level"/>
<name>C0P2D3_MAIZE</name>
<feature type="compositionally biased region" description="Basic residues" evidence="1">
    <location>
        <begin position="77"/>
        <end position="88"/>
    </location>
</feature>
<protein>
    <submittedName>
        <fullName evidence="2">Uncharacterized protein</fullName>
    </submittedName>
</protein>
<dbReference type="AlphaFoldDB" id="C0P2D3"/>
<reference evidence="2" key="1">
    <citation type="journal article" date="2009" name="PLoS Genet.">
        <title>Sequencing, mapping, and analysis of 27,455 maize full-length cDNAs.</title>
        <authorList>
            <person name="Soderlund C."/>
            <person name="Descour A."/>
            <person name="Kudrna D."/>
            <person name="Bomhoff M."/>
            <person name="Boyd L."/>
            <person name="Currie J."/>
            <person name="Angelova A."/>
            <person name="Collura K."/>
            <person name="Wissotski M."/>
            <person name="Ashley E."/>
            <person name="Morrow D."/>
            <person name="Fernandes J."/>
            <person name="Walbot V."/>
            <person name="Yu Y."/>
        </authorList>
    </citation>
    <scope>NUCLEOTIDE SEQUENCE</scope>
    <source>
        <strain evidence="2">B73</strain>
    </source>
</reference>
<dbReference type="EMBL" id="BT062452">
    <property type="protein sequence ID" value="ACN27149.1"/>
    <property type="molecule type" value="mRNA"/>
</dbReference>
<sequence>MTVSTASIPVLHSADVAHLYPQVVLPICHRVDWTPYTSTKEARQGTTTRPLQSSTSFRKPATVYRKLQCRDPSPDRHRSKINPRTSPH</sequence>
<feature type="compositionally biased region" description="Polar residues" evidence="1">
    <location>
        <begin position="36"/>
        <end position="57"/>
    </location>
</feature>
<accession>C0P2D3</accession>
<organism evidence="2">
    <name type="scientific">Zea mays</name>
    <name type="common">Maize</name>
    <dbReference type="NCBI Taxonomy" id="4577"/>
    <lineage>
        <taxon>Eukaryota</taxon>
        <taxon>Viridiplantae</taxon>
        <taxon>Streptophyta</taxon>
        <taxon>Embryophyta</taxon>
        <taxon>Tracheophyta</taxon>
        <taxon>Spermatophyta</taxon>
        <taxon>Magnoliopsida</taxon>
        <taxon>Liliopsida</taxon>
        <taxon>Poales</taxon>
        <taxon>Poaceae</taxon>
        <taxon>PACMAD clade</taxon>
        <taxon>Panicoideae</taxon>
        <taxon>Andropogonodae</taxon>
        <taxon>Andropogoneae</taxon>
        <taxon>Tripsacinae</taxon>
        <taxon>Zea</taxon>
    </lineage>
</organism>
<reference evidence="2" key="2">
    <citation type="submission" date="2012-06" db="EMBL/GenBank/DDBJ databases">
        <authorList>
            <person name="Yu Y."/>
            <person name="Currie J."/>
            <person name="Lomeli R."/>
            <person name="Angelova A."/>
            <person name="Collura K."/>
            <person name="Wissotski M."/>
            <person name="Campos D."/>
            <person name="Kudrna D."/>
            <person name="Golser W."/>
            <person name="Ashely E."/>
            <person name="Descour A."/>
            <person name="Fernandes J."/>
            <person name="Soderlund C."/>
            <person name="Walbot V."/>
        </authorList>
    </citation>
    <scope>NUCLEOTIDE SEQUENCE</scope>
    <source>
        <strain evidence="2">B73</strain>
    </source>
</reference>